<dbReference type="EMBL" id="BT142155">
    <property type="protein sequence ID" value="AFK41949.1"/>
    <property type="molecule type" value="mRNA"/>
</dbReference>
<proteinExistence type="evidence at transcript level"/>
<dbReference type="AlphaFoldDB" id="I3SNV7"/>
<name>I3SNV7_LOTJA</name>
<protein>
    <submittedName>
        <fullName evidence="1">Uncharacterized protein</fullName>
    </submittedName>
</protein>
<accession>I3SNV7</accession>
<organism evidence="1">
    <name type="scientific">Lotus japonicus</name>
    <name type="common">Lotus corniculatus var. japonicus</name>
    <dbReference type="NCBI Taxonomy" id="34305"/>
    <lineage>
        <taxon>Eukaryota</taxon>
        <taxon>Viridiplantae</taxon>
        <taxon>Streptophyta</taxon>
        <taxon>Embryophyta</taxon>
        <taxon>Tracheophyta</taxon>
        <taxon>Spermatophyta</taxon>
        <taxon>Magnoliopsida</taxon>
        <taxon>eudicotyledons</taxon>
        <taxon>Gunneridae</taxon>
        <taxon>Pentapetalae</taxon>
        <taxon>rosids</taxon>
        <taxon>fabids</taxon>
        <taxon>Fabales</taxon>
        <taxon>Fabaceae</taxon>
        <taxon>Papilionoideae</taxon>
        <taxon>50 kb inversion clade</taxon>
        <taxon>NPAAA clade</taxon>
        <taxon>Hologalegina</taxon>
        <taxon>robinioid clade</taxon>
        <taxon>Loteae</taxon>
        <taxon>Lotus</taxon>
    </lineage>
</organism>
<sequence length="63" mass="6910">MISLCTCSSILKPLSMNLTAYNSPLHFSLTSFATPKFPDPISLMISYRSSMVKFASFNSISIA</sequence>
<evidence type="ECO:0000313" key="1">
    <source>
        <dbReference type="EMBL" id="AFK41949.1"/>
    </source>
</evidence>
<reference evidence="1" key="1">
    <citation type="submission" date="2012-05" db="EMBL/GenBank/DDBJ databases">
        <authorList>
            <person name="Krishnakumar V."/>
            <person name="Cheung F."/>
            <person name="Xiao Y."/>
            <person name="Chan A."/>
            <person name="Moskal W.A."/>
            <person name="Town C.D."/>
        </authorList>
    </citation>
    <scope>NUCLEOTIDE SEQUENCE</scope>
</reference>